<keyword evidence="1" id="KW-0472">Membrane</keyword>
<evidence type="ECO:0000256" key="1">
    <source>
        <dbReference type="SAM" id="Phobius"/>
    </source>
</evidence>
<proteinExistence type="predicted"/>
<evidence type="ECO:0000313" key="2">
    <source>
        <dbReference type="EMBL" id="TWE01783.1"/>
    </source>
</evidence>
<comment type="caution">
    <text evidence="2">The sequence shown here is derived from an EMBL/GenBank/DDBJ whole genome shotgun (WGS) entry which is preliminary data.</text>
</comment>
<dbReference type="Proteomes" id="UP000319671">
    <property type="component" value="Unassembled WGS sequence"/>
</dbReference>
<keyword evidence="3" id="KW-1185">Reference proteome</keyword>
<feature type="transmembrane region" description="Helical" evidence="1">
    <location>
        <begin position="95"/>
        <end position="113"/>
    </location>
</feature>
<gene>
    <name evidence="2" type="ORF">FB550_105151</name>
</gene>
<dbReference type="AlphaFoldDB" id="A0A561DEK0"/>
<protein>
    <submittedName>
        <fullName evidence="2">Uncharacterized protein</fullName>
    </submittedName>
</protein>
<dbReference type="NCBIfam" id="NF041644">
    <property type="entry name" value="CBO0543_fam"/>
    <property type="match status" value="1"/>
</dbReference>
<feature type="transmembrane region" description="Helical" evidence="1">
    <location>
        <begin position="60"/>
        <end position="83"/>
    </location>
</feature>
<reference evidence="2 3" key="1">
    <citation type="submission" date="2019-06" db="EMBL/GenBank/DDBJ databases">
        <title>Sorghum-associated microbial communities from plants grown in Nebraska, USA.</title>
        <authorList>
            <person name="Schachtman D."/>
        </authorList>
    </citation>
    <scope>NUCLEOTIDE SEQUENCE [LARGE SCALE GENOMIC DNA]</scope>
    <source>
        <strain evidence="2 3">2482</strain>
    </source>
</reference>
<evidence type="ECO:0000313" key="3">
    <source>
        <dbReference type="Proteomes" id="UP000319671"/>
    </source>
</evidence>
<keyword evidence="1" id="KW-1133">Transmembrane helix</keyword>
<accession>A0A561DEK0</accession>
<keyword evidence="1" id="KW-0812">Transmembrane</keyword>
<dbReference type="EMBL" id="VIVN01000005">
    <property type="protein sequence ID" value="TWE01783.1"/>
    <property type="molecule type" value="Genomic_DNA"/>
</dbReference>
<organism evidence="2 3">
    <name type="scientific">Neobacillus bataviensis</name>
    <dbReference type="NCBI Taxonomy" id="220685"/>
    <lineage>
        <taxon>Bacteria</taxon>
        <taxon>Bacillati</taxon>
        <taxon>Bacillota</taxon>
        <taxon>Bacilli</taxon>
        <taxon>Bacillales</taxon>
        <taxon>Bacillaceae</taxon>
        <taxon>Neobacillus</taxon>
    </lineage>
</organism>
<feature type="transmembrane region" description="Helical" evidence="1">
    <location>
        <begin position="27"/>
        <end position="48"/>
    </location>
</feature>
<feature type="transmembrane region" description="Helical" evidence="1">
    <location>
        <begin position="125"/>
        <end position="143"/>
    </location>
</feature>
<dbReference type="InterPro" id="IPR048147">
    <property type="entry name" value="CBO0543-like"/>
</dbReference>
<feature type="transmembrane region" description="Helical" evidence="1">
    <location>
        <begin position="149"/>
        <end position="165"/>
    </location>
</feature>
<dbReference type="RefSeq" id="WP_144565090.1">
    <property type="nucleotide sequence ID" value="NZ_VIVN01000005.1"/>
</dbReference>
<sequence length="174" mass="21475">MLIVYVAIFLLAAIIWGDWRRWRLYYSTILFFIVGDLLKNFLFYNYWLWTYQETMFAKNILKNHTIISIMIMFIGYPSTIFLYLGRYPQSKWKQVGWVTFWIFLYSILEYINLRYLDLINHHHGWTMTWSVLFNIVMFIMFRIHFKNPLLAWGLSIIWILFLLYMHPIPLEKMK</sequence>
<name>A0A561DEK0_9BACI</name>